<dbReference type="OrthoDB" id="9810259at2"/>
<dbReference type="NCBIfam" id="TIGR00077">
    <property type="entry name" value="lspA"/>
    <property type="match status" value="1"/>
</dbReference>
<dbReference type="Pfam" id="PF01252">
    <property type="entry name" value="Peptidase_A8"/>
    <property type="match status" value="1"/>
</dbReference>
<accession>A0A4R0NJ93</accession>
<evidence type="ECO:0000256" key="6">
    <source>
        <dbReference type="ARBA" id="ARBA00022801"/>
    </source>
</evidence>
<proteinExistence type="inferred from homology"/>
<feature type="transmembrane region" description="Helical" evidence="9">
    <location>
        <begin position="122"/>
        <end position="140"/>
    </location>
</feature>
<evidence type="ECO:0000256" key="3">
    <source>
        <dbReference type="ARBA" id="ARBA00022670"/>
    </source>
</evidence>
<keyword evidence="2 9" id="KW-1003">Cell membrane</keyword>
<dbReference type="Proteomes" id="UP000291485">
    <property type="component" value="Unassembled WGS sequence"/>
</dbReference>
<sequence length="197" mass="22439">MALYAIIIFIYYADAHFKVILVPNSKVYQGSRFESILLLLLTLNFGCDQISKKIARIEIGEYEHISIIKDRFTLLKIENTGAFLSLGDEMPYIFRLIILTGLPLLFLGYGIYYLFAKRNLPVSMQIALCFLIGGGFGNLYDRIIHGSVTDFMHMDFYFFQTGVFNFADISIMIGVGILLIQSLSSKITKDEIEVKEE</sequence>
<comment type="similarity">
    <text evidence="1 9 11">Belongs to the peptidase A8 family.</text>
</comment>
<comment type="catalytic activity">
    <reaction evidence="9 10">
        <text>Release of signal peptides from bacterial membrane prolipoproteins. Hydrolyzes -Xaa-Yaa-Zaa-|-(S,diacylglyceryl)Cys-, in which Xaa is hydrophobic (preferably Leu), and Yaa (Ala or Ser) and Zaa (Gly or Ala) have small, neutral side chains.</text>
        <dbReference type="EC" id="3.4.23.36"/>
    </reaction>
</comment>
<comment type="function">
    <text evidence="9 10">This protein specifically catalyzes the removal of signal peptides from prolipoproteins.</text>
</comment>
<keyword evidence="8 9" id="KW-0472">Membrane</keyword>
<evidence type="ECO:0000256" key="2">
    <source>
        <dbReference type="ARBA" id="ARBA00022475"/>
    </source>
</evidence>
<dbReference type="EMBL" id="SJSN01000020">
    <property type="protein sequence ID" value="TCD00741.1"/>
    <property type="molecule type" value="Genomic_DNA"/>
</dbReference>
<evidence type="ECO:0000313" key="12">
    <source>
        <dbReference type="EMBL" id="TCD00741.1"/>
    </source>
</evidence>
<evidence type="ECO:0000256" key="1">
    <source>
        <dbReference type="ARBA" id="ARBA00006139"/>
    </source>
</evidence>
<gene>
    <name evidence="9 12" type="primary">lspA</name>
    <name evidence="12" type="ORF">EZ449_19770</name>
</gene>
<keyword evidence="3 9" id="KW-0645">Protease</keyword>
<feature type="active site" evidence="9">
    <location>
        <position position="168"/>
    </location>
</feature>
<comment type="caution">
    <text evidence="12">The sequence shown here is derived from an EMBL/GenBank/DDBJ whole genome shotgun (WGS) entry which is preliminary data.</text>
</comment>
<dbReference type="PRINTS" id="PR00781">
    <property type="entry name" value="LIPOSIGPTASE"/>
</dbReference>
<comment type="caution">
    <text evidence="9">Lacks conserved residue(s) required for the propagation of feature annotation.</text>
</comment>
<keyword evidence="5 9" id="KW-0064">Aspartyl protease</keyword>
<protein>
    <recommendedName>
        <fullName evidence="9">Lipoprotein signal peptidase</fullName>
        <ecNumber evidence="9">3.4.23.36</ecNumber>
    </recommendedName>
    <alternativeName>
        <fullName evidence="9">Prolipoprotein signal peptidase</fullName>
    </alternativeName>
    <alternativeName>
        <fullName evidence="9">Signal peptidase II</fullName>
        <shortName evidence="9">SPase II</shortName>
    </alternativeName>
</protein>
<evidence type="ECO:0000313" key="13">
    <source>
        <dbReference type="Proteomes" id="UP000291485"/>
    </source>
</evidence>
<reference evidence="12 13" key="1">
    <citation type="submission" date="2019-02" db="EMBL/GenBank/DDBJ databases">
        <title>Pedobacter sp. RP-3-11 sp. nov., isolated from Arctic soil.</title>
        <authorList>
            <person name="Dahal R.H."/>
        </authorList>
    </citation>
    <scope>NUCLEOTIDE SEQUENCE [LARGE SCALE GENOMIC DNA]</scope>
    <source>
        <strain evidence="12 13">RP-3-11</strain>
    </source>
</reference>
<organism evidence="12 13">
    <name type="scientific">Pedobacter frigidisoli</name>
    <dbReference type="NCBI Taxonomy" id="2530455"/>
    <lineage>
        <taxon>Bacteria</taxon>
        <taxon>Pseudomonadati</taxon>
        <taxon>Bacteroidota</taxon>
        <taxon>Sphingobacteriia</taxon>
        <taxon>Sphingobacteriales</taxon>
        <taxon>Sphingobacteriaceae</taxon>
        <taxon>Pedobacter</taxon>
    </lineage>
</organism>
<dbReference type="EC" id="3.4.23.36" evidence="9"/>
<keyword evidence="4 9" id="KW-0812">Transmembrane</keyword>
<dbReference type="PANTHER" id="PTHR33695">
    <property type="entry name" value="LIPOPROTEIN SIGNAL PEPTIDASE"/>
    <property type="match status" value="1"/>
</dbReference>
<dbReference type="UniPathway" id="UPA00665"/>
<dbReference type="RefSeq" id="WP_131562178.1">
    <property type="nucleotide sequence ID" value="NZ_SJSN01000020.1"/>
</dbReference>
<dbReference type="InterPro" id="IPR001872">
    <property type="entry name" value="Peptidase_A8"/>
</dbReference>
<evidence type="ECO:0000256" key="9">
    <source>
        <dbReference type="HAMAP-Rule" id="MF_00161"/>
    </source>
</evidence>
<evidence type="ECO:0000256" key="4">
    <source>
        <dbReference type="ARBA" id="ARBA00022692"/>
    </source>
</evidence>
<dbReference type="PANTHER" id="PTHR33695:SF1">
    <property type="entry name" value="LIPOPROTEIN SIGNAL PEPTIDASE"/>
    <property type="match status" value="1"/>
</dbReference>
<evidence type="ECO:0000256" key="11">
    <source>
        <dbReference type="RuleBase" id="RU004181"/>
    </source>
</evidence>
<keyword evidence="13" id="KW-1185">Reference proteome</keyword>
<evidence type="ECO:0000256" key="8">
    <source>
        <dbReference type="ARBA" id="ARBA00023136"/>
    </source>
</evidence>
<name>A0A4R0NJ93_9SPHI</name>
<dbReference type="GO" id="GO:0006508">
    <property type="term" value="P:proteolysis"/>
    <property type="evidence" value="ECO:0007669"/>
    <property type="project" value="UniProtKB-KW"/>
</dbReference>
<dbReference type="GO" id="GO:0004190">
    <property type="term" value="F:aspartic-type endopeptidase activity"/>
    <property type="evidence" value="ECO:0007669"/>
    <property type="project" value="UniProtKB-UniRule"/>
</dbReference>
<evidence type="ECO:0000256" key="5">
    <source>
        <dbReference type="ARBA" id="ARBA00022750"/>
    </source>
</evidence>
<dbReference type="HAMAP" id="MF_00161">
    <property type="entry name" value="LspA"/>
    <property type="match status" value="1"/>
</dbReference>
<dbReference type="PROSITE" id="PS00855">
    <property type="entry name" value="SPASE_II"/>
    <property type="match status" value="1"/>
</dbReference>
<feature type="active site" evidence="9">
    <location>
        <position position="150"/>
    </location>
</feature>
<comment type="subcellular location">
    <subcellularLocation>
        <location evidence="9">Cell membrane</location>
        <topology evidence="9">Multi-pass membrane protein</topology>
    </subcellularLocation>
</comment>
<evidence type="ECO:0000256" key="10">
    <source>
        <dbReference type="RuleBase" id="RU000594"/>
    </source>
</evidence>
<evidence type="ECO:0000256" key="7">
    <source>
        <dbReference type="ARBA" id="ARBA00022989"/>
    </source>
</evidence>
<comment type="pathway">
    <text evidence="9">Protein modification; lipoprotein biosynthesis (signal peptide cleavage).</text>
</comment>
<feature type="transmembrane region" description="Helical" evidence="9">
    <location>
        <begin position="92"/>
        <end position="115"/>
    </location>
</feature>
<keyword evidence="6 9" id="KW-0378">Hydrolase</keyword>
<keyword evidence="7 9" id="KW-1133">Transmembrane helix</keyword>
<feature type="transmembrane region" description="Helical" evidence="9">
    <location>
        <begin position="156"/>
        <end position="180"/>
    </location>
</feature>
<dbReference type="GO" id="GO:0005886">
    <property type="term" value="C:plasma membrane"/>
    <property type="evidence" value="ECO:0007669"/>
    <property type="project" value="UniProtKB-SubCell"/>
</dbReference>
<dbReference type="AlphaFoldDB" id="A0A4R0NJ93"/>